<proteinExistence type="predicted"/>
<reference evidence="3 4" key="1">
    <citation type="journal article" date="2019" name="Nat. Microbiol.">
        <title>Mediterranean grassland soil C-N compound turnover is dependent on rainfall and depth, and is mediated by genomically divergent microorganisms.</title>
        <authorList>
            <person name="Diamond S."/>
            <person name="Andeer P.F."/>
            <person name="Li Z."/>
            <person name="Crits-Christoph A."/>
            <person name="Burstein D."/>
            <person name="Anantharaman K."/>
            <person name="Lane K.R."/>
            <person name="Thomas B.C."/>
            <person name="Pan C."/>
            <person name="Northen T.R."/>
            <person name="Banfield J.F."/>
        </authorList>
    </citation>
    <scope>NUCLEOTIDE SEQUENCE [LARGE SCALE GENOMIC DNA]</scope>
    <source>
        <strain evidence="3">WS_6</strain>
    </source>
</reference>
<name>A0A538T252_UNCEI</name>
<evidence type="ECO:0000313" key="4">
    <source>
        <dbReference type="Proteomes" id="UP000316852"/>
    </source>
</evidence>
<organism evidence="3 4">
    <name type="scientific">Eiseniibacteriota bacterium</name>
    <dbReference type="NCBI Taxonomy" id="2212470"/>
    <lineage>
        <taxon>Bacteria</taxon>
        <taxon>Candidatus Eiseniibacteriota</taxon>
    </lineage>
</organism>
<feature type="non-terminal residue" evidence="3">
    <location>
        <position position="394"/>
    </location>
</feature>
<dbReference type="Gene3D" id="3.40.630.30">
    <property type="match status" value="1"/>
</dbReference>
<protein>
    <submittedName>
        <fullName evidence="3">GNAT family N-acetyltransferase</fullName>
    </submittedName>
</protein>
<dbReference type="SUPFAM" id="SSF55729">
    <property type="entry name" value="Acyl-CoA N-acyltransferases (Nat)"/>
    <property type="match status" value="1"/>
</dbReference>
<feature type="domain" description="BioF2-like acetyltransferase" evidence="2">
    <location>
        <begin position="194"/>
        <end position="331"/>
    </location>
</feature>
<evidence type="ECO:0000256" key="1">
    <source>
        <dbReference type="SAM" id="MobiDB-lite"/>
    </source>
</evidence>
<feature type="region of interest" description="Disordered" evidence="1">
    <location>
        <begin position="1"/>
        <end position="37"/>
    </location>
</feature>
<dbReference type="Proteomes" id="UP000316852">
    <property type="component" value="Unassembled WGS sequence"/>
</dbReference>
<dbReference type="EMBL" id="VBOW01000056">
    <property type="protein sequence ID" value="TMQ57711.1"/>
    <property type="molecule type" value="Genomic_DNA"/>
</dbReference>
<dbReference type="InterPro" id="IPR038740">
    <property type="entry name" value="BioF2-like_GNAT_dom"/>
</dbReference>
<keyword evidence="3" id="KW-0808">Transferase</keyword>
<comment type="caution">
    <text evidence="3">The sequence shown here is derived from an EMBL/GenBank/DDBJ whole genome shotgun (WGS) entry which is preliminary data.</text>
</comment>
<evidence type="ECO:0000259" key="2">
    <source>
        <dbReference type="Pfam" id="PF13480"/>
    </source>
</evidence>
<accession>A0A538T252</accession>
<dbReference type="InterPro" id="IPR016181">
    <property type="entry name" value="Acyl_CoA_acyltransferase"/>
</dbReference>
<dbReference type="InterPro" id="IPR050644">
    <property type="entry name" value="PG_Glycine_Bridge_Synth"/>
</dbReference>
<feature type="compositionally biased region" description="Basic and acidic residues" evidence="1">
    <location>
        <begin position="20"/>
        <end position="37"/>
    </location>
</feature>
<dbReference type="PANTHER" id="PTHR36174">
    <property type="entry name" value="LIPID II:GLYCINE GLYCYLTRANSFERASE"/>
    <property type="match status" value="1"/>
</dbReference>
<gene>
    <name evidence="3" type="ORF">E6K76_09740</name>
</gene>
<dbReference type="AlphaFoldDB" id="A0A538T252"/>
<sequence length="394" mass="44246">MSSEVASPRGTRRMWSRVEAPARGERGRTLSFPDELRPPPHGAGAPIVVIAMERCPEELWERLCRADPTCTFYQTPAWHRIAARHYRTESAPLLFRPGRATVCLPLQRKRVWGVERYFSPFGTYTAPICASKLGQEEIASIVGELARLNLHLVSSPFTQNPIVVGEPTISTVQVIDLESLDPENPMRDWDEGQRRRVRVARRNGVVVRTAETRAEWDRYYELYRLSLERWGGRATVAYPRALFDDIRASLSDQPCVRLWVAEHGGEIGAGYLAFYHNQHVVPWHGAADARFFQLGVTQLLFLAQITDALRRGYSVFDLTGSSGLPGVESFKSRFGTRTVEFASSVQWTGPLGVLARCRDWARARLRRPSSVSRCLGLSLTSALVAIPTWKAGGL</sequence>
<dbReference type="GO" id="GO:0016740">
    <property type="term" value="F:transferase activity"/>
    <property type="evidence" value="ECO:0007669"/>
    <property type="project" value="UniProtKB-KW"/>
</dbReference>
<evidence type="ECO:0000313" key="3">
    <source>
        <dbReference type="EMBL" id="TMQ57711.1"/>
    </source>
</evidence>
<dbReference type="Pfam" id="PF13480">
    <property type="entry name" value="Acetyltransf_6"/>
    <property type="match status" value="1"/>
</dbReference>
<dbReference type="PANTHER" id="PTHR36174:SF1">
    <property type="entry name" value="LIPID II:GLYCINE GLYCYLTRANSFERASE"/>
    <property type="match status" value="1"/>
</dbReference>